<dbReference type="Pfam" id="PF00535">
    <property type="entry name" value="Glycos_transf_2"/>
    <property type="match status" value="1"/>
</dbReference>
<dbReference type="AlphaFoldDB" id="A0A087D332"/>
<keyword evidence="2 4" id="KW-0808">Transferase</keyword>
<dbReference type="CDD" id="cd00761">
    <property type="entry name" value="Glyco_tranf_GTA_type"/>
    <property type="match status" value="1"/>
</dbReference>
<dbReference type="STRING" id="158787.BSCA_0262"/>
<dbReference type="InterPro" id="IPR001173">
    <property type="entry name" value="Glyco_trans_2-like"/>
</dbReference>
<dbReference type="EC" id="2.4.1.175" evidence="4"/>
<evidence type="ECO:0000256" key="1">
    <source>
        <dbReference type="ARBA" id="ARBA00022676"/>
    </source>
</evidence>
<dbReference type="PANTHER" id="PTHR22916">
    <property type="entry name" value="GLYCOSYLTRANSFERASE"/>
    <property type="match status" value="1"/>
</dbReference>
<dbReference type="SUPFAM" id="SSF53448">
    <property type="entry name" value="Nucleotide-diphospho-sugar transferases"/>
    <property type="match status" value="1"/>
</dbReference>
<keyword evidence="1 4" id="KW-0328">Glycosyltransferase</keyword>
<dbReference type="EC" id="2.4.1.226" evidence="4"/>
<dbReference type="GO" id="GO:0047238">
    <property type="term" value="F:glucuronosyl-N-acetylgalactosaminyl-proteoglycan 4-beta-N-acetylgalactosaminyltransferase activity"/>
    <property type="evidence" value="ECO:0007669"/>
    <property type="project" value="UniProtKB-EC"/>
</dbReference>
<evidence type="ECO:0000259" key="3">
    <source>
        <dbReference type="Pfam" id="PF00535"/>
    </source>
</evidence>
<dbReference type="PANTHER" id="PTHR22916:SF51">
    <property type="entry name" value="GLYCOSYLTRANSFERASE EPSH-RELATED"/>
    <property type="match status" value="1"/>
</dbReference>
<reference evidence="4 5" key="1">
    <citation type="submission" date="2014-03" db="EMBL/GenBank/DDBJ databases">
        <title>Genomics of Bifidobacteria.</title>
        <authorList>
            <person name="Ventura M."/>
            <person name="Milani C."/>
            <person name="Lugli G.A."/>
        </authorList>
    </citation>
    <scope>NUCLEOTIDE SEQUENCE [LARGE SCALE GENOMIC DNA]</scope>
    <source>
        <strain evidence="4 5">LMG 21589</strain>
    </source>
</reference>
<dbReference type="GO" id="GO:0050510">
    <property type="term" value="F:N-acetylgalactosaminyl-proteoglycan 3-beta-glucuronosyltransferase activity"/>
    <property type="evidence" value="ECO:0007669"/>
    <property type="project" value="UniProtKB-EC"/>
</dbReference>
<accession>A0A087D332</accession>
<name>A0A087D332_9BIFI</name>
<dbReference type="InterPro" id="IPR029044">
    <property type="entry name" value="Nucleotide-diphossugar_trans"/>
</dbReference>
<dbReference type="eggNOG" id="COG0463">
    <property type="taxonomic scope" value="Bacteria"/>
</dbReference>
<comment type="caution">
    <text evidence="4">The sequence shown here is derived from an EMBL/GenBank/DDBJ whole genome shotgun (WGS) entry which is preliminary data.</text>
</comment>
<organism evidence="4 5">
    <name type="scientific">Bifidobacterium scardovii</name>
    <dbReference type="NCBI Taxonomy" id="158787"/>
    <lineage>
        <taxon>Bacteria</taxon>
        <taxon>Bacillati</taxon>
        <taxon>Actinomycetota</taxon>
        <taxon>Actinomycetes</taxon>
        <taxon>Bifidobacteriales</taxon>
        <taxon>Bifidobacteriaceae</taxon>
        <taxon>Bifidobacterium</taxon>
    </lineage>
</organism>
<evidence type="ECO:0000256" key="2">
    <source>
        <dbReference type="ARBA" id="ARBA00022679"/>
    </source>
</evidence>
<dbReference type="Gene3D" id="3.90.550.10">
    <property type="entry name" value="Spore Coat Polysaccharide Biosynthesis Protein SpsA, Chain A"/>
    <property type="match status" value="1"/>
</dbReference>
<proteinExistence type="predicted"/>
<dbReference type="EMBL" id="JGZO01000034">
    <property type="protein sequence ID" value="KFI89932.1"/>
    <property type="molecule type" value="Genomic_DNA"/>
</dbReference>
<sequence>MKNMLDTEVVHVVIPIYNVCDYVDECVESIVDQLYRNLDIILVDDGSTDGSQDCCDKWAQHDKRIRVVHQTNQGLSAARNTGLKMISDGFVFFIDSDDKITSSYMIGSCVERMKRTKQDIVFFGYHEGTSLENSDSIQLTDSEEIVPDLLLKIASAQVHSYAWHFMSKTALYKDISFPDGRMAEDLATTYKIVARAEHGLFVPECYYFYRQRSGSIVHKKTSYDHIKYYMDEMASYHEMIEFLKEYDHSIYVAGYNAFLKHFISHLGFAKQADVIKWLKDTICNECVKMPSDVIDNNNKFKLFLIKLSLFRFIFNFVVPLKKMIVKH</sequence>
<keyword evidence="5" id="KW-1185">Reference proteome</keyword>
<evidence type="ECO:0000313" key="5">
    <source>
        <dbReference type="Proteomes" id="UP000029033"/>
    </source>
</evidence>
<feature type="domain" description="Glycosyltransferase 2-like" evidence="3">
    <location>
        <begin position="12"/>
        <end position="127"/>
    </location>
</feature>
<protein>
    <submittedName>
        <fullName evidence="4">Glycosyltransferase</fullName>
        <ecNumber evidence="4">2.4.1.175</ecNumber>
        <ecNumber evidence="4">2.4.1.226</ecNumber>
    </submittedName>
</protein>
<evidence type="ECO:0000313" key="4">
    <source>
        <dbReference type="EMBL" id="KFI89932.1"/>
    </source>
</evidence>
<gene>
    <name evidence="4" type="ORF">BSCA_0262</name>
</gene>
<dbReference type="RefSeq" id="WP_161787667.1">
    <property type="nucleotide sequence ID" value="NZ_CAUPKV010000027.1"/>
</dbReference>
<dbReference type="Proteomes" id="UP000029033">
    <property type="component" value="Unassembled WGS sequence"/>
</dbReference>
<dbReference type="GeneID" id="85167057"/>